<dbReference type="AlphaFoldDB" id="A0AA48HE45"/>
<dbReference type="PIRSF" id="PIRSF000103">
    <property type="entry name" value="HIBADH"/>
    <property type="match status" value="1"/>
</dbReference>
<organism evidence="4 5">
    <name type="scientific">Roseicyclus marinus</name>
    <dbReference type="NCBI Taxonomy" id="2161673"/>
    <lineage>
        <taxon>Bacteria</taxon>
        <taxon>Pseudomonadati</taxon>
        <taxon>Pseudomonadota</taxon>
        <taxon>Alphaproteobacteria</taxon>
        <taxon>Rhodobacterales</taxon>
        <taxon>Roseobacteraceae</taxon>
        <taxon>Roseicyclus</taxon>
    </lineage>
</organism>
<dbReference type="InterPro" id="IPR013328">
    <property type="entry name" value="6PGD_dom2"/>
</dbReference>
<feature type="domain" description="Phosphogluconate dehydrogenase NAD-binding putative C-terminal" evidence="3">
    <location>
        <begin position="202"/>
        <end position="272"/>
    </location>
</feature>
<evidence type="ECO:0000259" key="3">
    <source>
        <dbReference type="Pfam" id="PF09130"/>
    </source>
</evidence>
<feature type="active site" evidence="2">
    <location>
        <position position="181"/>
    </location>
</feature>
<dbReference type="SUPFAM" id="SSF48179">
    <property type="entry name" value="6-phosphogluconate dehydrogenase C-terminal domain-like"/>
    <property type="match status" value="1"/>
</dbReference>
<keyword evidence="5" id="KW-1185">Reference proteome</keyword>
<dbReference type="Proteomes" id="UP001337723">
    <property type="component" value="Chromosome"/>
</dbReference>
<dbReference type="Pfam" id="PF09130">
    <property type="entry name" value="DUF1932"/>
    <property type="match status" value="1"/>
</dbReference>
<dbReference type="InterPro" id="IPR015814">
    <property type="entry name" value="Pgluconate_DH_NAD-bd_C"/>
</dbReference>
<dbReference type="GO" id="GO:0016491">
    <property type="term" value="F:oxidoreductase activity"/>
    <property type="evidence" value="ECO:0007669"/>
    <property type="project" value="UniProtKB-KW"/>
</dbReference>
<protein>
    <submittedName>
        <fullName evidence="4">6-phosphogluconate dehydrogenase</fullName>
    </submittedName>
</protein>
<evidence type="ECO:0000256" key="2">
    <source>
        <dbReference type="PIRSR" id="PIRSR000103-1"/>
    </source>
</evidence>
<dbReference type="SUPFAM" id="SSF51735">
    <property type="entry name" value="NAD(P)-binding Rossmann-fold domains"/>
    <property type="match status" value="1"/>
</dbReference>
<dbReference type="Gene3D" id="1.10.1040.10">
    <property type="entry name" value="N-(1-d-carboxylethyl)-l-norvaline Dehydrogenase, domain 2"/>
    <property type="match status" value="1"/>
</dbReference>
<proteinExistence type="predicted"/>
<reference evidence="4 5" key="1">
    <citation type="submission" date="2023-01" db="EMBL/GenBank/DDBJ databases">
        <title>Complete genome sequence of Roseicyclus marinus strain Dej080120_10.</title>
        <authorList>
            <person name="Ueki S."/>
            <person name="Maruyama F."/>
        </authorList>
    </citation>
    <scope>NUCLEOTIDE SEQUENCE [LARGE SCALE GENOMIC DNA]</scope>
    <source>
        <strain evidence="4 5">Dej080120_10</strain>
    </source>
</reference>
<evidence type="ECO:0000313" key="5">
    <source>
        <dbReference type="Proteomes" id="UP001337723"/>
    </source>
</evidence>
<dbReference type="InterPro" id="IPR008927">
    <property type="entry name" value="6-PGluconate_DH-like_C_sf"/>
</dbReference>
<dbReference type="EMBL" id="AP027266">
    <property type="protein sequence ID" value="BDW86603.1"/>
    <property type="molecule type" value="Genomic_DNA"/>
</dbReference>
<evidence type="ECO:0000256" key="1">
    <source>
        <dbReference type="ARBA" id="ARBA00023002"/>
    </source>
</evidence>
<sequence length="296" mass="30943">MDMPTEHKPERLAFVGFGEAATAFLDGWADGRPAHVAAFDLKTEDPLTAAGMRARYAAHRVHDAGTLAGTLDGVTAVFSVVTADQALEAARAAAPHVPPGCIWFDCNSCAPDTKRQAAGIIDGAGGRYVDVAVMAPVHPKRHLVPLLVAGPHAAEGVALLESLGMRPKPVGDAVGAASSIKMIRSVMIKGMEALTAECFLAARRAGVEEAVIASLEASDPGVDWRGRGAYNLERMLVHGTRRAAEMREVAATVAALGLSDGMSRATAEWQAALSRRGVEAGEPDLIARIDRALSAL</sequence>
<keyword evidence="1" id="KW-0560">Oxidoreductase</keyword>
<name>A0AA48HE45_9RHOB</name>
<gene>
    <name evidence="4" type="ORF">MACH21_27800</name>
</gene>
<dbReference type="Gene3D" id="3.40.50.720">
    <property type="entry name" value="NAD(P)-binding Rossmann-like Domain"/>
    <property type="match status" value="1"/>
</dbReference>
<accession>A0AA48HE45</accession>
<dbReference type="KEGG" id="rmai:MACH21_27800"/>
<evidence type="ECO:0000313" key="4">
    <source>
        <dbReference type="EMBL" id="BDW86603.1"/>
    </source>
</evidence>
<dbReference type="InterPro" id="IPR015815">
    <property type="entry name" value="HIBADH-related"/>
</dbReference>
<dbReference type="InterPro" id="IPR036291">
    <property type="entry name" value="NAD(P)-bd_dom_sf"/>
</dbReference>